<sequence>MTSLSLCVLGRVSVRQDGVEQDLRGRRERAVLAVLVALRGQVVSAERLIDEVWGERPPESARASLQVAVSRLRAVLEPGRATGAPPTVLVSSANGYCLRVGPEVLDAGRFALLVAQALELVREGESERALRACDEALGLWAGTPYAEVSGSAVVQAAAARLGELRWALVETRAEAMLALGRAPLVTGELETLLAEHPFREGAWKLLAVALYRTGRQADALAAVRRARDVLVGELGVDLSPELQQLELDLLAQAPTLAGPAAPLAQDPAVAAEASGLVGRQDVLALVRDQVALLAARRGSVAVVTGEAGIGKTRVLLAAAEEAEQLGVRVLWGRCHEADVSPAYWPWVPVVRALAGTHPSPEVAALLGTATVGATTDAPSAALRTYDAVCRLMADSADEQPLMVILEDLHWADTASLQLLAYAGDALRSARVLLLASVRIPEEAPPGLRACLAALARCSARRVHLEGLAPHQVQALVAGLAGPEMTDELGAVVADRTDGNPFFVIELVRFLDAEGTLTPEAAREMSVPHGVEDVLRLRIARFPEGLRALLAYASVCGREFRLDQVSTVAGVEPDAALELLDLALEARIVEEHDGAGRYRFIHALVRETLYTGLSQTRRGRLHGAWGEVLEGRLAAEPDLVADVAHHLSLGSVVRPELAAGAIRHSVAAARIAEGRGAFDRARTHWEEALAADDRSPEQDERRRFGLLLGLAMARYRTGDVVGARTALDAAVALGSALGDVELVADAATSFRGAGVWHWREFGTSDRDMIATLVECLTQLGPGPLQAKVLASLSLEMAYEWRLAEAEGYSARAVEVARGVGDQDLLSSVIGLRELLIFGRPGAAAERIGLAEELLALPLTQEQELHARFGAAVAHLQAGDADTADRQMARAVELARRLRHTGVDVPIAWFLFYRALSREGPEAAALGERAARAHARSSLVGLDELLALASLRSTGLGAAVPDDIVRLAQAHSNTVLRNVVAHALVESGGELSVALALLADPVPAGAWHYASLYGECLQLEVLAMVGDTEGARAVLQRVEPWQDEIVSYGSNDCAGSVAYFVGRGREALGEREAAAAAYRLAVETNRRAGILPWLRRAEERLAGLAQDLPRGG</sequence>
<dbReference type="GO" id="GO:0000160">
    <property type="term" value="P:phosphorelay signal transduction system"/>
    <property type="evidence" value="ECO:0007669"/>
    <property type="project" value="InterPro"/>
</dbReference>
<evidence type="ECO:0000256" key="3">
    <source>
        <dbReference type="ARBA" id="ARBA00023125"/>
    </source>
</evidence>
<organism evidence="7 8">
    <name type="scientific">Phycicoccus duodecadis</name>
    <dbReference type="NCBI Taxonomy" id="173053"/>
    <lineage>
        <taxon>Bacteria</taxon>
        <taxon>Bacillati</taxon>
        <taxon>Actinomycetota</taxon>
        <taxon>Actinomycetes</taxon>
        <taxon>Micrococcales</taxon>
        <taxon>Intrasporangiaceae</taxon>
        <taxon>Phycicoccus</taxon>
    </lineage>
</organism>
<dbReference type="PANTHER" id="PTHR35807">
    <property type="entry name" value="TRANSCRIPTIONAL REGULATOR REDD-RELATED"/>
    <property type="match status" value="1"/>
</dbReference>
<dbReference type="SUPFAM" id="SSF48452">
    <property type="entry name" value="TPR-like"/>
    <property type="match status" value="2"/>
</dbReference>
<dbReference type="PANTHER" id="PTHR35807:SF1">
    <property type="entry name" value="TRANSCRIPTIONAL REGULATOR REDD"/>
    <property type="match status" value="1"/>
</dbReference>
<proteinExistence type="inferred from homology"/>
<dbReference type="OrthoDB" id="3691954at2"/>
<dbReference type="InterPro" id="IPR036388">
    <property type="entry name" value="WH-like_DNA-bd_sf"/>
</dbReference>
<comment type="caution">
    <text evidence="7">The sequence shown here is derived from an EMBL/GenBank/DDBJ whole genome shotgun (WGS) entry which is preliminary data.</text>
</comment>
<dbReference type="SUPFAM" id="SSF46894">
    <property type="entry name" value="C-terminal effector domain of the bipartite response regulators"/>
    <property type="match status" value="1"/>
</dbReference>
<evidence type="ECO:0000259" key="6">
    <source>
        <dbReference type="PROSITE" id="PS51755"/>
    </source>
</evidence>
<dbReference type="Gene3D" id="1.25.40.10">
    <property type="entry name" value="Tetratricopeptide repeat domain"/>
    <property type="match status" value="2"/>
</dbReference>
<dbReference type="InterPro" id="IPR001867">
    <property type="entry name" value="OmpR/PhoB-type_DNA-bd"/>
</dbReference>
<dbReference type="Pfam" id="PF03704">
    <property type="entry name" value="BTAD"/>
    <property type="match status" value="1"/>
</dbReference>
<name>A0A2N3YMY9_9MICO</name>
<accession>A0A2N3YMY9</accession>
<keyword evidence="3 5" id="KW-0238">DNA-binding</keyword>
<evidence type="ECO:0000313" key="7">
    <source>
        <dbReference type="EMBL" id="PKW28194.1"/>
    </source>
</evidence>
<dbReference type="RefSeq" id="WP_101396719.1">
    <property type="nucleotide sequence ID" value="NZ_PJNE01000001.1"/>
</dbReference>
<evidence type="ECO:0000313" key="8">
    <source>
        <dbReference type="Proteomes" id="UP000233781"/>
    </source>
</evidence>
<dbReference type="EMBL" id="PJNE01000001">
    <property type="protein sequence ID" value="PKW28194.1"/>
    <property type="molecule type" value="Genomic_DNA"/>
</dbReference>
<protein>
    <submittedName>
        <fullName evidence="7">Putative ATPase</fullName>
    </submittedName>
</protein>
<dbReference type="Pfam" id="PF13191">
    <property type="entry name" value="AAA_16"/>
    <property type="match status" value="1"/>
</dbReference>
<dbReference type="PROSITE" id="PS51755">
    <property type="entry name" value="OMPR_PHOB"/>
    <property type="match status" value="1"/>
</dbReference>
<dbReference type="Gene3D" id="1.10.10.10">
    <property type="entry name" value="Winged helix-like DNA-binding domain superfamily/Winged helix DNA-binding domain"/>
    <property type="match status" value="1"/>
</dbReference>
<dbReference type="InterPro" id="IPR011990">
    <property type="entry name" value="TPR-like_helical_dom_sf"/>
</dbReference>
<keyword evidence="8" id="KW-1185">Reference proteome</keyword>
<feature type="domain" description="OmpR/PhoB-type" evidence="6">
    <location>
        <begin position="1"/>
        <end position="100"/>
    </location>
</feature>
<dbReference type="GO" id="GO:0003677">
    <property type="term" value="F:DNA binding"/>
    <property type="evidence" value="ECO:0007669"/>
    <property type="project" value="UniProtKB-UniRule"/>
</dbReference>
<gene>
    <name evidence="7" type="ORF">ATL31_3052</name>
</gene>
<keyword evidence="4" id="KW-0804">Transcription</keyword>
<dbReference type="AlphaFoldDB" id="A0A2N3YMY9"/>
<dbReference type="InterPro" id="IPR041664">
    <property type="entry name" value="AAA_16"/>
</dbReference>
<reference evidence="7 8" key="1">
    <citation type="submission" date="2017-12" db="EMBL/GenBank/DDBJ databases">
        <title>Sequencing the genomes of 1000 Actinobacteria strains.</title>
        <authorList>
            <person name="Klenk H.-P."/>
        </authorList>
    </citation>
    <scope>NUCLEOTIDE SEQUENCE [LARGE SCALE GENOMIC DNA]</scope>
    <source>
        <strain evidence="7 8">DSM 12806</strain>
    </source>
</reference>
<dbReference type="SMART" id="SM01043">
    <property type="entry name" value="BTAD"/>
    <property type="match status" value="1"/>
</dbReference>
<dbReference type="InterPro" id="IPR051677">
    <property type="entry name" value="AfsR-DnrI-RedD_regulator"/>
</dbReference>
<evidence type="ECO:0000256" key="1">
    <source>
        <dbReference type="ARBA" id="ARBA00005820"/>
    </source>
</evidence>
<evidence type="ECO:0000256" key="5">
    <source>
        <dbReference type="PROSITE-ProRule" id="PRU01091"/>
    </source>
</evidence>
<dbReference type="SUPFAM" id="SSF52540">
    <property type="entry name" value="P-loop containing nucleoside triphosphate hydrolases"/>
    <property type="match status" value="1"/>
</dbReference>
<evidence type="ECO:0000256" key="2">
    <source>
        <dbReference type="ARBA" id="ARBA00023015"/>
    </source>
</evidence>
<dbReference type="InterPro" id="IPR005158">
    <property type="entry name" value="BTAD"/>
</dbReference>
<dbReference type="Proteomes" id="UP000233781">
    <property type="component" value="Unassembled WGS sequence"/>
</dbReference>
<dbReference type="CDD" id="cd15831">
    <property type="entry name" value="BTAD"/>
    <property type="match status" value="1"/>
</dbReference>
<dbReference type="InterPro" id="IPR027417">
    <property type="entry name" value="P-loop_NTPase"/>
</dbReference>
<evidence type="ECO:0000256" key="4">
    <source>
        <dbReference type="ARBA" id="ARBA00023163"/>
    </source>
</evidence>
<keyword evidence="2" id="KW-0805">Transcription regulation</keyword>
<comment type="similarity">
    <text evidence="1">Belongs to the AfsR/DnrI/RedD regulatory family.</text>
</comment>
<feature type="DNA-binding region" description="OmpR/PhoB-type" evidence="5">
    <location>
        <begin position="1"/>
        <end position="100"/>
    </location>
</feature>
<dbReference type="InterPro" id="IPR016032">
    <property type="entry name" value="Sig_transdc_resp-reg_C-effctor"/>
</dbReference>
<dbReference type="GO" id="GO:0006355">
    <property type="term" value="P:regulation of DNA-templated transcription"/>
    <property type="evidence" value="ECO:0007669"/>
    <property type="project" value="InterPro"/>
</dbReference>
<dbReference type="Pfam" id="PF00486">
    <property type="entry name" value="Trans_reg_C"/>
    <property type="match status" value="1"/>
</dbReference>
<dbReference type="SMART" id="SM00862">
    <property type="entry name" value="Trans_reg_C"/>
    <property type="match status" value="1"/>
</dbReference>